<evidence type="ECO:0000313" key="1">
    <source>
        <dbReference type="EMBL" id="ODA66459.1"/>
    </source>
</evidence>
<dbReference type="EMBL" id="MASI01000007">
    <property type="protein sequence ID" value="ODA66459.1"/>
    <property type="molecule type" value="Genomic_DNA"/>
</dbReference>
<dbReference type="PANTHER" id="PTHR30050:SF5">
    <property type="entry name" value="DNAA REGULATORY INACTIVATOR HDA"/>
    <property type="match status" value="1"/>
</dbReference>
<organism evidence="1 2">
    <name type="scientific">Methyloligella halotolerans</name>
    <dbReference type="NCBI Taxonomy" id="1177755"/>
    <lineage>
        <taxon>Bacteria</taxon>
        <taxon>Pseudomonadati</taxon>
        <taxon>Pseudomonadota</taxon>
        <taxon>Alphaproteobacteria</taxon>
        <taxon>Hyphomicrobiales</taxon>
        <taxon>Hyphomicrobiaceae</taxon>
        <taxon>Methyloligella</taxon>
    </lineage>
</organism>
<dbReference type="SUPFAM" id="SSF52540">
    <property type="entry name" value="P-loop containing nucleoside triphosphate hydrolases"/>
    <property type="match status" value="1"/>
</dbReference>
<keyword evidence="2" id="KW-1185">Reference proteome</keyword>
<accession>A0A1E2RWL4</accession>
<dbReference type="RefSeq" id="WP_083226744.1">
    <property type="nucleotide sequence ID" value="NZ_MASI01000007.1"/>
</dbReference>
<gene>
    <name evidence="1" type="ORF">A7A08_02582</name>
</gene>
<dbReference type="InterPro" id="IPR027417">
    <property type="entry name" value="P-loop_NTPase"/>
</dbReference>
<protein>
    <submittedName>
        <fullName evidence="1">Uncharacterized protein</fullName>
    </submittedName>
</protein>
<dbReference type="Gene3D" id="1.10.8.60">
    <property type="match status" value="1"/>
</dbReference>
<dbReference type="GO" id="GO:0005886">
    <property type="term" value="C:plasma membrane"/>
    <property type="evidence" value="ECO:0007669"/>
    <property type="project" value="TreeGrafter"/>
</dbReference>
<reference evidence="1 2" key="1">
    <citation type="submission" date="2016-07" db="EMBL/GenBank/DDBJ databases">
        <title>Draft genome sequence of Methyloligella halotolerans C2T (VKM B-2706T=CCUG 61687T=DSM 25045T), a halotolerant polyhydroxybutyrate accumulating methylotroph.</title>
        <authorList>
            <person name="Vasilenko O.V."/>
            <person name="Doronina N.V."/>
            <person name="Poroshina M.N."/>
            <person name="Tarlachkov S.V."/>
            <person name="Trotsenko Y.A."/>
        </authorList>
    </citation>
    <scope>NUCLEOTIDE SEQUENCE [LARGE SCALE GENOMIC DNA]</scope>
    <source>
        <strain evidence="1 2">VKM B-2706</strain>
    </source>
</reference>
<dbReference type="GO" id="GO:0003688">
    <property type="term" value="F:DNA replication origin binding"/>
    <property type="evidence" value="ECO:0007669"/>
    <property type="project" value="TreeGrafter"/>
</dbReference>
<dbReference type="GO" id="GO:0006270">
    <property type="term" value="P:DNA replication initiation"/>
    <property type="evidence" value="ECO:0007669"/>
    <property type="project" value="TreeGrafter"/>
</dbReference>
<dbReference type="Gene3D" id="3.40.50.300">
    <property type="entry name" value="P-loop containing nucleotide triphosphate hydrolases"/>
    <property type="match status" value="1"/>
</dbReference>
<evidence type="ECO:0000313" key="2">
    <source>
        <dbReference type="Proteomes" id="UP000095087"/>
    </source>
</evidence>
<name>A0A1E2RWL4_9HYPH</name>
<dbReference type="PANTHER" id="PTHR30050">
    <property type="entry name" value="CHROMOSOMAL REPLICATION INITIATOR PROTEIN DNAA"/>
    <property type="match status" value="1"/>
</dbReference>
<dbReference type="AlphaFoldDB" id="A0A1E2RWL4"/>
<dbReference type="Proteomes" id="UP000095087">
    <property type="component" value="Unassembled WGS sequence"/>
</dbReference>
<comment type="caution">
    <text evidence="1">The sequence shown here is derived from an EMBL/GenBank/DDBJ whole genome shotgun (WGS) entry which is preliminary data.</text>
</comment>
<sequence length="225" mass="24432">MMREQLVLDLPHRAALGADDFLVSDCNRLAVELIDAWPEWNAPAQLLVGPPASGKTHLVRVWQARSDATSLTGAADELAAVEAAPRSSAFVLEDADGGRFGEKALFHLLNVVKEGGHFLLLTARQPPRRWGIDLPDLRSRLNALPLADMGTPDGPLLKTVMLKQFADRQLNVEPKVLEYLALHVDRSLEAAARAVEAVDQAALGSGRKISRQLAAEALRTTQPSE</sequence>
<dbReference type="STRING" id="1177755.A7A08_02582"/>
<proteinExistence type="predicted"/>